<feature type="domain" description="HupH hydrogenase expression protein C-terminal" evidence="2">
    <location>
        <begin position="136"/>
        <end position="255"/>
    </location>
</feature>
<dbReference type="PhylomeDB" id="Q2RV78"/>
<dbReference type="RefSeq" id="WP_011388921.1">
    <property type="nucleotide sequence ID" value="NC_007643.1"/>
</dbReference>
<dbReference type="AlphaFoldDB" id="Q2RV78"/>
<dbReference type="InterPro" id="IPR038527">
    <property type="entry name" value="HupH_C_sf"/>
</dbReference>
<evidence type="ECO:0000259" key="2">
    <source>
        <dbReference type="Pfam" id="PF04809"/>
    </source>
</evidence>
<dbReference type="EMBL" id="CP000230">
    <property type="protein sequence ID" value="ABC21967.1"/>
    <property type="molecule type" value="Genomic_DNA"/>
</dbReference>
<evidence type="ECO:0000256" key="1">
    <source>
        <dbReference type="ARBA" id="ARBA00010832"/>
    </source>
</evidence>
<dbReference type="Gene3D" id="3.30.1370.140">
    <property type="entry name" value="HupH hydrogenase expression protein, C-terminal domain"/>
    <property type="match status" value="2"/>
</dbReference>
<gene>
    <name evidence="3" type="ordered locus">Rru_A1166</name>
</gene>
<accession>Q2RV78</accession>
<dbReference type="Pfam" id="PF04809">
    <property type="entry name" value="HupH_C"/>
    <property type="match status" value="1"/>
</dbReference>
<dbReference type="Proteomes" id="UP000001929">
    <property type="component" value="Chromosome"/>
</dbReference>
<keyword evidence="4" id="KW-1185">Reference proteome</keyword>
<protein>
    <submittedName>
        <fullName evidence="3">Hydrogenase expression/formation protein hupH</fullName>
    </submittedName>
</protein>
<comment type="similarity">
    <text evidence="1">Belongs to the HupH/HyaF family.</text>
</comment>
<dbReference type="eggNOG" id="COG1773">
    <property type="taxonomic scope" value="Bacteria"/>
</dbReference>
<dbReference type="PATRIC" id="fig|269796.9.peg.1228"/>
<dbReference type="KEGG" id="rru:Rru_A1166"/>
<dbReference type="HOGENOM" id="CLU_079566_0_0_5"/>
<organism evidence="3 4">
    <name type="scientific">Rhodospirillum rubrum (strain ATCC 11170 / ATH 1.1.1 / DSM 467 / LMG 4362 / NCIMB 8255 / S1)</name>
    <dbReference type="NCBI Taxonomy" id="269796"/>
    <lineage>
        <taxon>Bacteria</taxon>
        <taxon>Pseudomonadati</taxon>
        <taxon>Pseudomonadota</taxon>
        <taxon>Alphaproteobacteria</taxon>
        <taxon>Rhodospirillales</taxon>
        <taxon>Rhodospirillaceae</taxon>
        <taxon>Rhodospirillum</taxon>
    </lineage>
</organism>
<dbReference type="STRING" id="269796.Rru_A1166"/>
<proteinExistence type="inferred from homology"/>
<dbReference type="EnsemblBacteria" id="ABC21967">
    <property type="protein sequence ID" value="ABC21967"/>
    <property type="gene ID" value="Rru_A1166"/>
</dbReference>
<name>Q2RV78_RHORT</name>
<reference evidence="3 4" key="1">
    <citation type="journal article" date="2011" name="Stand. Genomic Sci.">
        <title>Complete genome sequence of Rhodospirillum rubrum type strain (S1).</title>
        <authorList>
            <person name="Munk A.C."/>
            <person name="Copeland A."/>
            <person name="Lucas S."/>
            <person name="Lapidus A."/>
            <person name="Del Rio T.G."/>
            <person name="Barry K."/>
            <person name="Detter J.C."/>
            <person name="Hammon N."/>
            <person name="Israni S."/>
            <person name="Pitluck S."/>
            <person name="Brettin T."/>
            <person name="Bruce D."/>
            <person name="Han C."/>
            <person name="Tapia R."/>
            <person name="Gilna P."/>
            <person name="Schmutz J."/>
            <person name="Larimer F."/>
            <person name="Land M."/>
            <person name="Kyrpides N.C."/>
            <person name="Mavromatis K."/>
            <person name="Richardson P."/>
            <person name="Rohde M."/>
            <person name="Goker M."/>
            <person name="Klenk H.P."/>
            <person name="Zhang Y."/>
            <person name="Roberts G.P."/>
            <person name="Reslewic S."/>
            <person name="Schwartz D.C."/>
        </authorList>
    </citation>
    <scope>NUCLEOTIDE SEQUENCE [LARGE SCALE GENOMIC DNA]</scope>
    <source>
        <strain evidence="4">ATCC 11170 / ATH 1.1.1 / DSM 467 / LMG 4362 / NCIMB 8255 / S1</strain>
    </source>
</reference>
<evidence type="ECO:0000313" key="3">
    <source>
        <dbReference type="EMBL" id="ABC21967.1"/>
    </source>
</evidence>
<evidence type="ECO:0000313" key="4">
    <source>
        <dbReference type="Proteomes" id="UP000001929"/>
    </source>
</evidence>
<sequence>MAFAHFAGSASGGDSAAERALRALFAGCITALEERASGAVPVERPALFDLAAFDAVGRARIDGLLGEGEVAGLVDRPVEGGALALREAVVPGLWRIAGGGRVHLEVGDIPGAVRAAAAWGNEPPDAERVVRGQPGVMNARALLDEIARHVRRVGDDLSHEPPHEIILTHTPLSAGDNALLARVLGNGGVTLVAGGRTTCKVTLTACAHVWRVEHFNSEDRLILHGLEIGDVPAAVRATAEDCGDSARRLRALIDACRP</sequence>
<dbReference type="InterPro" id="IPR006894">
    <property type="entry name" value="HupH_Hydgase_express_prot_C"/>
</dbReference>